<reference evidence="1 2" key="1">
    <citation type="journal article" date="2016" name="Nat. Commun.">
        <title>Thousands of microbial genomes shed light on interconnected biogeochemical processes in an aquifer system.</title>
        <authorList>
            <person name="Anantharaman K."/>
            <person name="Brown C.T."/>
            <person name="Hug L.A."/>
            <person name="Sharon I."/>
            <person name="Castelle C.J."/>
            <person name="Probst A.J."/>
            <person name="Thomas B.C."/>
            <person name="Singh A."/>
            <person name="Wilkins M.J."/>
            <person name="Karaoz U."/>
            <person name="Brodie E.L."/>
            <person name="Williams K.H."/>
            <person name="Hubbard S.S."/>
            <person name="Banfield J.F."/>
        </authorList>
    </citation>
    <scope>NUCLEOTIDE SEQUENCE [LARGE SCALE GENOMIC DNA]</scope>
</reference>
<evidence type="ECO:0000313" key="2">
    <source>
        <dbReference type="Proteomes" id="UP000177268"/>
    </source>
</evidence>
<comment type="caution">
    <text evidence="1">The sequence shown here is derived from an EMBL/GenBank/DDBJ whole genome shotgun (WGS) entry which is preliminary data.</text>
</comment>
<protein>
    <recommendedName>
        <fullName evidence="3">Methyltransferase type 11 domain-containing protein</fullName>
    </recommendedName>
</protein>
<accession>A0A1F5ZHE3</accession>
<sequence length="289" mass="33251">MKTPKTCLLCGSTQFTALYKILYGYSLKQCKACGLVQLVPLPSYRVVNQVYQKHIDQFTSYTEQLPIHTEYLQWKVEEMRKKHRHNSNHIRILDVGCALGALLQAAKDAGFQATGIDVSKEAVDYCRRHGYHAVRGTLGGLMSRGQLPVGGYDFVSGFEVIEHEHKPLEFARYAYRLLKKGGLLVLSTPDHDGPWCKVMKNRWFQYTNPEHVVFFGPDTMRKLLTKAGFTDITVRREKHRNIPMYTAFKRLADFSPGWLAPIFIRCMRVAKVLKLKNPVNPWDEMIIWA</sequence>
<dbReference type="CDD" id="cd02440">
    <property type="entry name" value="AdoMet_MTases"/>
    <property type="match status" value="1"/>
</dbReference>
<evidence type="ECO:0008006" key="3">
    <source>
        <dbReference type="Google" id="ProtNLM"/>
    </source>
</evidence>
<dbReference type="STRING" id="1798370.A2Z00_03905"/>
<name>A0A1F5ZHE3_9BACT</name>
<dbReference type="InterPro" id="IPR029063">
    <property type="entry name" value="SAM-dependent_MTases_sf"/>
</dbReference>
<dbReference type="AlphaFoldDB" id="A0A1F5ZHE3"/>
<dbReference type="PANTHER" id="PTHR43861">
    <property type="entry name" value="TRANS-ACONITATE 2-METHYLTRANSFERASE-RELATED"/>
    <property type="match status" value="1"/>
</dbReference>
<dbReference type="Pfam" id="PF13489">
    <property type="entry name" value="Methyltransf_23"/>
    <property type="match status" value="1"/>
</dbReference>
<proteinExistence type="predicted"/>
<organism evidence="1 2">
    <name type="scientific">Candidatus Gottesmanbacteria bacterium RBG_13_45_10</name>
    <dbReference type="NCBI Taxonomy" id="1798370"/>
    <lineage>
        <taxon>Bacteria</taxon>
        <taxon>Candidatus Gottesmaniibacteriota</taxon>
    </lineage>
</organism>
<dbReference type="Gene3D" id="3.40.50.150">
    <property type="entry name" value="Vaccinia Virus protein VP39"/>
    <property type="match status" value="1"/>
</dbReference>
<gene>
    <name evidence="1" type="ORF">A2Z00_03905</name>
</gene>
<feature type="non-terminal residue" evidence="1">
    <location>
        <position position="289"/>
    </location>
</feature>
<evidence type="ECO:0000313" key="1">
    <source>
        <dbReference type="EMBL" id="OGG11936.1"/>
    </source>
</evidence>
<dbReference type="EMBL" id="MFIZ01000009">
    <property type="protein sequence ID" value="OGG11936.1"/>
    <property type="molecule type" value="Genomic_DNA"/>
</dbReference>
<dbReference type="SUPFAM" id="SSF53335">
    <property type="entry name" value="S-adenosyl-L-methionine-dependent methyltransferases"/>
    <property type="match status" value="1"/>
</dbReference>
<dbReference type="PANTHER" id="PTHR43861:SF6">
    <property type="entry name" value="METHYLTRANSFERASE TYPE 11"/>
    <property type="match status" value="1"/>
</dbReference>
<dbReference type="Proteomes" id="UP000177268">
    <property type="component" value="Unassembled WGS sequence"/>
</dbReference>